<comment type="caution">
    <text evidence="3">The sequence shown here is derived from an EMBL/GenBank/DDBJ whole genome shotgun (WGS) entry which is preliminary data.</text>
</comment>
<dbReference type="Gene3D" id="1.10.3290.10">
    <property type="entry name" value="Fido-like domain"/>
    <property type="match status" value="1"/>
</dbReference>
<dbReference type="PROSITE" id="PS51459">
    <property type="entry name" value="FIDO"/>
    <property type="match status" value="1"/>
</dbReference>
<name>A0ABT6X235_9ACTN</name>
<accession>A0ABT6X235</accession>
<gene>
    <name evidence="3" type="ORF">QLQ12_46615</name>
</gene>
<evidence type="ECO:0000313" key="3">
    <source>
        <dbReference type="EMBL" id="MDI6106059.1"/>
    </source>
</evidence>
<dbReference type="RefSeq" id="WP_282767518.1">
    <property type="nucleotide sequence ID" value="NZ_JASCTH010000075.1"/>
</dbReference>
<dbReference type="Proteomes" id="UP001241758">
    <property type="component" value="Unassembled WGS sequence"/>
</dbReference>
<dbReference type="EMBL" id="JASCTH010000075">
    <property type="protein sequence ID" value="MDI6106059.1"/>
    <property type="molecule type" value="Genomic_DNA"/>
</dbReference>
<feature type="region of interest" description="Disordered" evidence="1">
    <location>
        <begin position="208"/>
        <end position="279"/>
    </location>
</feature>
<feature type="domain" description="Fido" evidence="2">
    <location>
        <begin position="68"/>
        <end position="197"/>
    </location>
</feature>
<evidence type="ECO:0000313" key="4">
    <source>
        <dbReference type="Proteomes" id="UP001241758"/>
    </source>
</evidence>
<dbReference type="InterPro" id="IPR003812">
    <property type="entry name" value="Fido"/>
</dbReference>
<sequence>MPDQLTTWLRVREQVLWRDIVPHLPTPIRAVRDGFTAHAWIGEDQRRRSLLLAAYDDVRCAAATSPGLTTNMTARWNGMLRGIPAPGFRRGPAFAKKERERYGLHADTQQRYESCLAEATDLAIPVAARAARAYLDVAFFHPYDDGNARLGGLVLHFVLLNAGVELDEVGPILTTVRRADDSEGAAGLAHMVRGIATATHRRWVRCQRGEGAPRPPGNGTTNRRPHDSAGTAGIPPSGGSAGTSAHQWDSPPAGARRLFRFPGTGTAVGNGKGSSSVLT</sequence>
<organism evidence="3 4">
    <name type="scientific">Actinoplanes sandaracinus</name>
    <dbReference type="NCBI Taxonomy" id="3045177"/>
    <lineage>
        <taxon>Bacteria</taxon>
        <taxon>Bacillati</taxon>
        <taxon>Actinomycetota</taxon>
        <taxon>Actinomycetes</taxon>
        <taxon>Micromonosporales</taxon>
        <taxon>Micromonosporaceae</taxon>
        <taxon>Actinoplanes</taxon>
    </lineage>
</organism>
<evidence type="ECO:0000259" key="2">
    <source>
        <dbReference type="PROSITE" id="PS51459"/>
    </source>
</evidence>
<evidence type="ECO:0000256" key="1">
    <source>
        <dbReference type="SAM" id="MobiDB-lite"/>
    </source>
</evidence>
<proteinExistence type="predicted"/>
<dbReference type="SUPFAM" id="SSF140931">
    <property type="entry name" value="Fic-like"/>
    <property type="match status" value="1"/>
</dbReference>
<dbReference type="InterPro" id="IPR036597">
    <property type="entry name" value="Fido-like_dom_sf"/>
</dbReference>
<reference evidence="3 4" key="1">
    <citation type="submission" date="2023-05" db="EMBL/GenBank/DDBJ databases">
        <title>Actinoplanes sp. NEAU-A12 genome sequencing.</title>
        <authorList>
            <person name="Wang Z.-S."/>
        </authorList>
    </citation>
    <scope>NUCLEOTIDE SEQUENCE [LARGE SCALE GENOMIC DNA]</scope>
    <source>
        <strain evidence="3 4">NEAU-A12</strain>
    </source>
</reference>
<keyword evidence="4" id="KW-1185">Reference proteome</keyword>
<protein>
    <submittedName>
        <fullName evidence="3">Fic family protein</fullName>
    </submittedName>
</protein>